<name>A0A168RYH1_ABSGL</name>
<feature type="region of interest" description="Disordered" evidence="4">
    <location>
        <begin position="292"/>
        <end position="351"/>
    </location>
</feature>
<protein>
    <recommendedName>
        <fullName evidence="5">BZIP domain-containing protein</fullName>
    </recommendedName>
</protein>
<evidence type="ECO:0000256" key="1">
    <source>
        <dbReference type="ARBA" id="ARBA00004123"/>
    </source>
</evidence>
<proteinExistence type="predicted"/>
<evidence type="ECO:0000313" key="6">
    <source>
        <dbReference type="EMBL" id="SAM07560.1"/>
    </source>
</evidence>
<dbReference type="InterPro" id="IPR023167">
    <property type="entry name" value="Yap1_redox_dom_sf"/>
</dbReference>
<dbReference type="SUPFAM" id="SSF57959">
    <property type="entry name" value="Leucine zipper domain"/>
    <property type="match status" value="1"/>
</dbReference>
<keyword evidence="3" id="KW-0539">Nucleus</keyword>
<dbReference type="SMART" id="SM00338">
    <property type="entry name" value="BRLZ"/>
    <property type="match status" value="1"/>
</dbReference>
<feature type="region of interest" description="Disordered" evidence="4">
    <location>
        <begin position="40"/>
        <end position="130"/>
    </location>
</feature>
<feature type="domain" description="BZIP" evidence="5">
    <location>
        <begin position="111"/>
        <end position="174"/>
    </location>
</feature>
<dbReference type="PROSITE" id="PS50217">
    <property type="entry name" value="BZIP"/>
    <property type="match status" value="1"/>
</dbReference>
<dbReference type="Proteomes" id="UP000078561">
    <property type="component" value="Unassembled WGS sequence"/>
</dbReference>
<dbReference type="Gene3D" id="1.20.5.170">
    <property type="match status" value="1"/>
</dbReference>
<feature type="compositionally biased region" description="Low complexity" evidence="4">
    <location>
        <begin position="222"/>
        <end position="252"/>
    </location>
</feature>
<dbReference type="PROSITE" id="PS00036">
    <property type="entry name" value="BZIP_BASIC"/>
    <property type="match status" value="1"/>
</dbReference>
<feature type="region of interest" description="Disordered" evidence="4">
    <location>
        <begin position="219"/>
        <end position="256"/>
    </location>
</feature>
<gene>
    <name evidence="6" type="primary">ABSGL_13203.1 scaffold 13659</name>
</gene>
<dbReference type="InParanoid" id="A0A168RYH1"/>
<dbReference type="OMA" id="DHDKEME"/>
<dbReference type="InterPro" id="IPR004827">
    <property type="entry name" value="bZIP"/>
</dbReference>
<organism evidence="6">
    <name type="scientific">Absidia glauca</name>
    <name type="common">Pin mould</name>
    <dbReference type="NCBI Taxonomy" id="4829"/>
    <lineage>
        <taxon>Eukaryota</taxon>
        <taxon>Fungi</taxon>
        <taxon>Fungi incertae sedis</taxon>
        <taxon>Mucoromycota</taxon>
        <taxon>Mucoromycotina</taxon>
        <taxon>Mucoromycetes</taxon>
        <taxon>Mucorales</taxon>
        <taxon>Cunninghamellaceae</taxon>
        <taxon>Absidia</taxon>
    </lineage>
</organism>
<evidence type="ECO:0000256" key="2">
    <source>
        <dbReference type="ARBA" id="ARBA00004496"/>
    </source>
</evidence>
<feature type="compositionally biased region" description="Low complexity" evidence="4">
    <location>
        <begin position="65"/>
        <end position="86"/>
    </location>
</feature>
<dbReference type="InterPro" id="IPR046347">
    <property type="entry name" value="bZIP_sf"/>
</dbReference>
<dbReference type="SUPFAM" id="SSF111430">
    <property type="entry name" value="YAP1 redox domain"/>
    <property type="match status" value="1"/>
</dbReference>
<evidence type="ECO:0000256" key="3">
    <source>
        <dbReference type="ARBA" id="ARBA00023242"/>
    </source>
</evidence>
<feature type="compositionally biased region" description="Acidic residues" evidence="4">
    <location>
        <begin position="324"/>
        <end position="339"/>
    </location>
</feature>
<dbReference type="InterPro" id="IPR050936">
    <property type="entry name" value="AP-1-like"/>
</dbReference>
<keyword evidence="7" id="KW-1185">Reference proteome</keyword>
<dbReference type="PANTHER" id="PTHR40621">
    <property type="entry name" value="TRANSCRIPTION FACTOR KAPC-RELATED"/>
    <property type="match status" value="1"/>
</dbReference>
<feature type="compositionally biased region" description="Low complexity" evidence="4">
    <location>
        <begin position="40"/>
        <end position="49"/>
    </location>
</feature>
<dbReference type="PANTHER" id="PTHR40621:SF6">
    <property type="entry name" value="AP-1-LIKE TRANSCRIPTION FACTOR YAP1-RELATED"/>
    <property type="match status" value="1"/>
</dbReference>
<dbReference type="Pfam" id="PF00170">
    <property type="entry name" value="bZIP_1"/>
    <property type="match status" value="1"/>
</dbReference>
<dbReference type="GO" id="GO:0090575">
    <property type="term" value="C:RNA polymerase II transcription regulator complex"/>
    <property type="evidence" value="ECO:0007669"/>
    <property type="project" value="TreeGrafter"/>
</dbReference>
<feature type="compositionally biased region" description="Polar residues" evidence="4">
    <location>
        <begin position="292"/>
        <end position="306"/>
    </location>
</feature>
<dbReference type="EMBL" id="LT554760">
    <property type="protein sequence ID" value="SAM07560.1"/>
    <property type="molecule type" value="Genomic_DNA"/>
</dbReference>
<dbReference type="OrthoDB" id="5380163at2759"/>
<sequence>MGDNINTERTSKATHESSSFDLTLLKENPQVQQLLLMALSAAQQQQQQQPTAVSPDNDKRKFDQLDTLSQSSDLGGLSDHGSPGSDNGSEKMLGRPGRKPLTEEEIKKSELDPKSKRKAQNRAAQRAFRERRINYVKELEDRIKALEESQDKQPATDDKILQENRELKKIIQQLQVENAILGGTASSFDIPLSKLAPDRPQKLLRSIGDDTMTTLLAATMGSPDAPSSSLALDSSPSSLSSKSRSLTPPTTLDDTNSIDSLLFSSAMPTDILTSFDSAHLNPFTTDHDFFNTLQNGTSTKPTTQPLGTADDSNDDLMDSLLVMDDNDDDDDDDDDDNDGETAKQDTPDPATLAKVWDQVTEHPRFDEFDIDSLCEEMKRKACCSNKTHNERIKESIDLLYPPYHHQNSAP</sequence>
<dbReference type="STRING" id="4829.A0A168RYH1"/>
<dbReference type="GO" id="GO:0005737">
    <property type="term" value="C:cytoplasm"/>
    <property type="evidence" value="ECO:0007669"/>
    <property type="project" value="UniProtKB-SubCell"/>
</dbReference>
<accession>A0A168RYH1</accession>
<evidence type="ECO:0000256" key="4">
    <source>
        <dbReference type="SAM" id="MobiDB-lite"/>
    </source>
</evidence>
<feature type="compositionally biased region" description="Basic and acidic residues" evidence="4">
    <location>
        <begin position="100"/>
        <end position="114"/>
    </location>
</feature>
<reference evidence="6" key="1">
    <citation type="submission" date="2016-04" db="EMBL/GenBank/DDBJ databases">
        <authorList>
            <person name="Evans L.H."/>
            <person name="Alamgir A."/>
            <person name="Owens N."/>
            <person name="Weber N.D."/>
            <person name="Virtaneva K."/>
            <person name="Barbian K."/>
            <person name="Babar A."/>
            <person name="Rosenke K."/>
        </authorList>
    </citation>
    <scope>NUCLEOTIDE SEQUENCE [LARGE SCALE GENOMIC DNA]</scope>
    <source>
        <strain evidence="6">CBS 101.48</strain>
    </source>
</reference>
<evidence type="ECO:0000259" key="5">
    <source>
        <dbReference type="PROSITE" id="PS50217"/>
    </source>
</evidence>
<feature type="region of interest" description="Disordered" evidence="4">
    <location>
        <begin position="1"/>
        <end position="22"/>
    </location>
</feature>
<comment type="subcellular location">
    <subcellularLocation>
        <location evidence="2">Cytoplasm</location>
    </subcellularLocation>
    <subcellularLocation>
        <location evidence="1">Nucleus</location>
    </subcellularLocation>
</comment>
<dbReference type="AlphaFoldDB" id="A0A168RYH1"/>
<dbReference type="CDD" id="cd14688">
    <property type="entry name" value="bZIP_YAP"/>
    <property type="match status" value="1"/>
</dbReference>
<dbReference type="Gene3D" id="1.10.238.100">
    <property type="entry name" value="YAP1 redox domain. Chain B"/>
    <property type="match status" value="1"/>
</dbReference>
<dbReference type="GO" id="GO:0001228">
    <property type="term" value="F:DNA-binding transcription activator activity, RNA polymerase II-specific"/>
    <property type="evidence" value="ECO:0007669"/>
    <property type="project" value="TreeGrafter"/>
</dbReference>
<dbReference type="GO" id="GO:0000976">
    <property type="term" value="F:transcription cis-regulatory region binding"/>
    <property type="evidence" value="ECO:0007669"/>
    <property type="project" value="InterPro"/>
</dbReference>
<evidence type="ECO:0000313" key="7">
    <source>
        <dbReference type="Proteomes" id="UP000078561"/>
    </source>
</evidence>